<evidence type="ECO:0000313" key="1">
    <source>
        <dbReference type="EMBL" id="MBW47297.1"/>
    </source>
</evidence>
<name>A0A2M4B2P6_9DIPT</name>
<organism evidence="1">
    <name type="scientific">Anopheles triannulatus</name>
    <dbReference type="NCBI Taxonomy" id="58253"/>
    <lineage>
        <taxon>Eukaryota</taxon>
        <taxon>Metazoa</taxon>
        <taxon>Ecdysozoa</taxon>
        <taxon>Arthropoda</taxon>
        <taxon>Hexapoda</taxon>
        <taxon>Insecta</taxon>
        <taxon>Pterygota</taxon>
        <taxon>Neoptera</taxon>
        <taxon>Endopterygota</taxon>
        <taxon>Diptera</taxon>
        <taxon>Nematocera</taxon>
        <taxon>Culicoidea</taxon>
        <taxon>Culicidae</taxon>
        <taxon>Anophelinae</taxon>
        <taxon>Anopheles</taxon>
    </lineage>
</organism>
<proteinExistence type="predicted"/>
<sequence>MYSVLATIVPITTISTAFAADYVKERISVFSIILFNFPKLFVLHSRNINNNRLTGFLNQLFMILKPP</sequence>
<accession>A0A2M4B2P6</accession>
<protein>
    <submittedName>
        <fullName evidence="1">Putative secreted protein</fullName>
    </submittedName>
</protein>
<dbReference type="EMBL" id="GGFK01013976">
    <property type="protein sequence ID" value="MBW47297.1"/>
    <property type="molecule type" value="Transcribed_RNA"/>
</dbReference>
<reference evidence="1" key="1">
    <citation type="submission" date="2018-01" db="EMBL/GenBank/DDBJ databases">
        <title>An insight into the sialome of Amazonian anophelines.</title>
        <authorList>
            <person name="Ribeiro J.M."/>
            <person name="Scarpassa V."/>
            <person name="Calvo E."/>
        </authorList>
    </citation>
    <scope>NUCLEOTIDE SEQUENCE</scope>
    <source>
        <tissue evidence="1">Salivary glands</tissue>
    </source>
</reference>
<dbReference type="AlphaFoldDB" id="A0A2M4B2P6"/>